<dbReference type="InterPro" id="IPR031825">
    <property type="entry name" value="RXLR"/>
</dbReference>
<comment type="function">
    <text evidence="5">Effector that suppresses plant defense responses during pathogen infection.</text>
</comment>
<comment type="subcellular location">
    <subcellularLocation>
        <location evidence="1 5">Secreted</location>
    </subcellularLocation>
</comment>
<comment type="similarity">
    <text evidence="2 5">Belongs to the RxLR effector family.</text>
</comment>
<dbReference type="Pfam" id="PF16810">
    <property type="entry name" value="RXLR"/>
    <property type="match status" value="1"/>
</dbReference>
<gene>
    <name evidence="7" type="primary">Avh</name>
</gene>
<dbReference type="EMBL" id="JN254453">
    <property type="protein sequence ID" value="AEK81266.1"/>
    <property type="molecule type" value="Genomic_DNA"/>
</dbReference>
<evidence type="ECO:0000313" key="7">
    <source>
        <dbReference type="EMBL" id="AEK81265.1"/>
    </source>
</evidence>
<dbReference type="OrthoDB" id="129821at2759"/>
<dbReference type="AlphaFoldDB" id="E0W5F6"/>
<sequence length="125" mass="13702">MRFSCILFGAAAALLATTNVVSATTDAKLSKAISSDVVVPVDSTSAANRDDEGDNEERGMYPYTMSWAQINKWTKRAEGWVASNYSPSEMKTMLGITKSIHPRSKAKQKYDLFLAAWLKKHPGGI</sequence>
<evidence type="ECO:0000256" key="2">
    <source>
        <dbReference type="ARBA" id="ARBA00010400"/>
    </source>
</evidence>
<accession>E0W5F6</accession>
<feature type="chain" id="PRO_5007652850" description="RxLR effector protein" evidence="5">
    <location>
        <begin position="24"/>
        <end position="125"/>
    </location>
</feature>
<comment type="domain">
    <text evidence="5">The RxLR-dEER motif acts to carry the protein into the host cell cytoplasm through binding to cell surface phosphatidylinositol-3-phosphate.</text>
</comment>
<name>E0W5F6_PHYSO</name>
<dbReference type="RefSeq" id="XP_009525429.1">
    <property type="nucleotide sequence ID" value="XM_009527134.1"/>
</dbReference>
<evidence type="ECO:0000313" key="8">
    <source>
        <dbReference type="EMBL" id="AEK81266.1"/>
    </source>
</evidence>
<evidence type="ECO:0000256" key="1">
    <source>
        <dbReference type="ARBA" id="ARBA00004613"/>
    </source>
</evidence>
<protein>
    <recommendedName>
        <fullName evidence="5">RxLR effector protein</fullName>
    </recommendedName>
</protein>
<dbReference type="EMBL" id="JN254451">
    <property type="protein sequence ID" value="AEK81264.1"/>
    <property type="molecule type" value="Genomic_DNA"/>
</dbReference>
<reference evidence="7" key="1">
    <citation type="journal article" date="2011" name="Plant Cell">
        <title>Transcriptional programming and functional interactions within the Phytophthora sojae RXLR effector repertoire.</title>
        <authorList>
            <person name="Wang Q."/>
            <person name="Han C."/>
            <person name="Ferreira A.O."/>
            <person name="Yu X."/>
            <person name="Ye W."/>
            <person name="Tripathy S."/>
            <person name="Kale S.D."/>
            <person name="Gu B."/>
            <person name="Sheng Y."/>
            <person name="Sui Y."/>
            <person name="Wang X."/>
            <person name="Zhang Z."/>
            <person name="Cheng B."/>
            <person name="Dong S."/>
            <person name="Shan W."/>
            <person name="Zheng X."/>
            <person name="Dou D."/>
            <person name="Tyler B.M."/>
            <person name="Wang Y."/>
        </authorList>
    </citation>
    <scope>NUCLEOTIDE SEQUENCE</scope>
    <source>
        <strain evidence="6">P7064</strain>
        <strain evidence="7">P7074</strain>
        <strain evidence="8">P7076</strain>
    </source>
</reference>
<dbReference type="KEGG" id="psoj:PHYSODRAFT_285771"/>
<evidence type="ECO:0000256" key="4">
    <source>
        <dbReference type="ARBA" id="ARBA00022729"/>
    </source>
</evidence>
<evidence type="ECO:0000256" key="5">
    <source>
        <dbReference type="RuleBase" id="RU367124"/>
    </source>
</evidence>
<evidence type="ECO:0000256" key="3">
    <source>
        <dbReference type="ARBA" id="ARBA00022525"/>
    </source>
</evidence>
<dbReference type="SMR" id="E0W5F6"/>
<keyword evidence="4 5" id="KW-0732">Signal</keyword>
<dbReference type="EMBL" id="JN254452">
    <property type="protein sequence ID" value="AEK81265.1"/>
    <property type="molecule type" value="Genomic_DNA"/>
</dbReference>
<proteinExistence type="inferred from homology"/>
<evidence type="ECO:0000313" key="6">
    <source>
        <dbReference type="EMBL" id="AEK81264.1"/>
    </source>
</evidence>
<organism evidence="7">
    <name type="scientific">Phytophthora sojae</name>
    <name type="common">Soybean stem and root rot agent</name>
    <name type="synonym">Phytophthora megasperma f. sp. glycines</name>
    <dbReference type="NCBI Taxonomy" id="67593"/>
    <lineage>
        <taxon>Eukaryota</taxon>
        <taxon>Sar</taxon>
        <taxon>Stramenopiles</taxon>
        <taxon>Oomycota</taxon>
        <taxon>Peronosporomycetes</taxon>
        <taxon>Peronosporales</taxon>
        <taxon>Peronosporaceae</taxon>
        <taxon>Phytophthora</taxon>
    </lineage>
</organism>
<feature type="signal peptide" evidence="5">
    <location>
        <begin position="1"/>
        <end position="23"/>
    </location>
</feature>
<dbReference type="VEuPathDB" id="FungiDB:PHYSODRAFT_285771"/>
<keyword evidence="3 5" id="KW-0964">Secreted</keyword>